<dbReference type="Proteomes" id="UP000092971">
    <property type="component" value="Chromosome"/>
</dbReference>
<reference evidence="1 2" key="1">
    <citation type="submission" date="2016-02" db="EMBL/GenBank/DDBJ databases">
        <title>Comparison of Clostridium stercorarium subspecies using comparative genomics and transcriptomics.</title>
        <authorList>
            <person name="Schellenberg J."/>
            <person name="Thallinger G."/>
            <person name="Levin D.B."/>
            <person name="Zhang X."/>
            <person name="Alvare G."/>
            <person name="Fristensky B."/>
            <person name="Sparling R."/>
        </authorList>
    </citation>
    <scope>NUCLEOTIDE SEQUENCE [LARGE SCALE GENOMIC DNA]</scope>
    <source>
        <strain evidence="1 2">DSM 2910</strain>
    </source>
</reference>
<dbReference type="RefSeq" id="WP_015358101.1">
    <property type="nucleotide sequence ID" value="NZ_CP014672.1"/>
</dbReference>
<protein>
    <submittedName>
        <fullName evidence="1">Uncharacterized protein</fullName>
    </submittedName>
</protein>
<proteinExistence type="predicted"/>
<sequence length="143" mass="16379">MKSPFKFGDAASDIKDIKIHSDSIEIVFDVKLLAAEATIPPEDISYDKEKEQRITVFDNCNAVFDTNEVSPDIEVNPFLRSIDMENNGNECILKLGLNSVRKYHMKEYSKHEKLEDPVFLSLTIAFKENNTIAIKITSFWLTF</sequence>
<evidence type="ECO:0000313" key="2">
    <source>
        <dbReference type="Proteomes" id="UP000092971"/>
    </source>
</evidence>
<accession>A0A1B1YAW0</accession>
<evidence type="ECO:0000313" key="1">
    <source>
        <dbReference type="EMBL" id="ANW97894.1"/>
    </source>
</evidence>
<organism evidence="1 2">
    <name type="scientific">Thermoclostridium stercorarium subsp. thermolacticum DSM 2910</name>
    <dbReference type="NCBI Taxonomy" id="1121336"/>
    <lineage>
        <taxon>Bacteria</taxon>
        <taxon>Bacillati</taxon>
        <taxon>Bacillota</taxon>
        <taxon>Clostridia</taxon>
        <taxon>Eubacteriales</taxon>
        <taxon>Oscillospiraceae</taxon>
        <taxon>Thermoclostridium</taxon>
    </lineage>
</organism>
<dbReference type="AlphaFoldDB" id="A0A1B1YAW0"/>
<gene>
    <name evidence="1" type="ORF">CSTERTH_01995</name>
</gene>
<dbReference type="EMBL" id="CP014672">
    <property type="protein sequence ID" value="ANW97894.1"/>
    <property type="molecule type" value="Genomic_DNA"/>
</dbReference>
<name>A0A1B1YAW0_THEST</name>